<accession>K0T642</accession>
<evidence type="ECO:0000313" key="2">
    <source>
        <dbReference type="EMBL" id="EJK72579.1"/>
    </source>
</evidence>
<gene>
    <name evidence="2" type="ORF">THAOC_05873</name>
</gene>
<dbReference type="OMA" id="HSLECTE"/>
<feature type="non-terminal residue" evidence="2">
    <location>
        <position position="518"/>
    </location>
</feature>
<feature type="compositionally biased region" description="Low complexity" evidence="1">
    <location>
        <begin position="94"/>
        <end position="106"/>
    </location>
</feature>
<dbReference type="Proteomes" id="UP000266841">
    <property type="component" value="Unassembled WGS sequence"/>
</dbReference>
<feature type="compositionally biased region" description="Low complexity" evidence="1">
    <location>
        <begin position="34"/>
        <end position="50"/>
    </location>
</feature>
<dbReference type="EMBL" id="AGNL01005620">
    <property type="protein sequence ID" value="EJK72579.1"/>
    <property type="molecule type" value="Genomic_DNA"/>
</dbReference>
<keyword evidence="3" id="KW-1185">Reference proteome</keyword>
<organism evidence="2 3">
    <name type="scientific">Thalassiosira oceanica</name>
    <name type="common">Marine diatom</name>
    <dbReference type="NCBI Taxonomy" id="159749"/>
    <lineage>
        <taxon>Eukaryota</taxon>
        <taxon>Sar</taxon>
        <taxon>Stramenopiles</taxon>
        <taxon>Ochrophyta</taxon>
        <taxon>Bacillariophyta</taxon>
        <taxon>Coscinodiscophyceae</taxon>
        <taxon>Thalassiosirophycidae</taxon>
        <taxon>Thalassiosirales</taxon>
        <taxon>Thalassiosiraceae</taxon>
        <taxon>Thalassiosira</taxon>
    </lineage>
</organism>
<protein>
    <submittedName>
        <fullName evidence="2">Uncharacterized protein</fullName>
    </submittedName>
</protein>
<dbReference type="AlphaFoldDB" id="K0T642"/>
<feature type="region of interest" description="Disordered" evidence="1">
    <location>
        <begin position="480"/>
        <end position="518"/>
    </location>
</feature>
<sequence>MVATILSSRQLPSPLAITELPLLQALVGNAALVSPSSSEGSSDSSDLSDIAPDDGHDDRGSKSSEVGVESDEDTATLEPAGQQLPLLTPSHLEASPSKPAAAAVVTKTHEKKTGDAGEVIKTSNDDADTVWAVNVDDADREKTRQLLAELAEKDRIIEECNMAKERLQADKSHLEDYTRRTMRKLNGKYQEALTNCKQDLQDANERIREMERREASERAARNRDEVQRWQNLSDKKDQELQEMMDRKDDEIDNLRRELRDLNEELNDSAKQRDEEIDAANESATLLLRTNMELEENLEHLKHSLECTEKKLSVKTEHANGLALQNRRLQAENKTLARSNRALLEGSRDAQTKMNQQARQSRKEIEKLQLELQDHRREMRERRKEWDLADRQLATSRQELEQVDRRYAKLSADKENLQEKYRKLKKTHRDAESARESKSSPSLCVVCHDNSSRTDELSNLPGAGPEHIEGLPMIVDTTTLSERHHQSHPGHPGMMDVLDPGPRSPRPQPGPPQQGGYHN</sequence>
<name>K0T642_THAOC</name>
<comment type="caution">
    <text evidence="2">The sequence shown here is derived from an EMBL/GenBank/DDBJ whole genome shotgun (WGS) entry which is preliminary data.</text>
</comment>
<feature type="region of interest" description="Disordered" evidence="1">
    <location>
        <begin position="423"/>
        <end position="443"/>
    </location>
</feature>
<feature type="compositionally biased region" description="Basic and acidic residues" evidence="1">
    <location>
        <begin position="428"/>
        <end position="437"/>
    </location>
</feature>
<feature type="region of interest" description="Disordered" evidence="1">
    <location>
        <begin position="33"/>
        <end position="115"/>
    </location>
</feature>
<evidence type="ECO:0000256" key="1">
    <source>
        <dbReference type="SAM" id="MobiDB-lite"/>
    </source>
</evidence>
<evidence type="ECO:0000313" key="3">
    <source>
        <dbReference type="Proteomes" id="UP000266841"/>
    </source>
</evidence>
<feature type="region of interest" description="Disordered" evidence="1">
    <location>
        <begin position="210"/>
        <end position="248"/>
    </location>
</feature>
<feature type="compositionally biased region" description="Pro residues" evidence="1">
    <location>
        <begin position="501"/>
        <end position="511"/>
    </location>
</feature>
<proteinExistence type="predicted"/>
<feature type="compositionally biased region" description="Basic and acidic residues" evidence="1">
    <location>
        <begin position="53"/>
        <end position="62"/>
    </location>
</feature>
<reference evidence="2 3" key="1">
    <citation type="journal article" date="2012" name="Genome Biol.">
        <title>Genome and low-iron response of an oceanic diatom adapted to chronic iron limitation.</title>
        <authorList>
            <person name="Lommer M."/>
            <person name="Specht M."/>
            <person name="Roy A.S."/>
            <person name="Kraemer L."/>
            <person name="Andreson R."/>
            <person name="Gutowska M.A."/>
            <person name="Wolf J."/>
            <person name="Bergner S.V."/>
            <person name="Schilhabel M.B."/>
            <person name="Klostermeier U.C."/>
            <person name="Beiko R.G."/>
            <person name="Rosenstiel P."/>
            <person name="Hippler M."/>
            <person name="Laroche J."/>
        </authorList>
    </citation>
    <scope>NUCLEOTIDE SEQUENCE [LARGE SCALE GENOMIC DNA]</scope>
    <source>
        <strain evidence="2 3">CCMP1005</strain>
    </source>
</reference>